<protein>
    <submittedName>
        <fullName evidence="1">Uncharacterized protein</fullName>
    </submittedName>
</protein>
<accession>A0A411MHA3</accession>
<sequence>MGREEWLLVEAIQIELDSASDALYKLDNLEQHLDVHQLEDPEDNRHDMAQQILRYHLEASFRGIGVLAERLGAPSIEREVADSRKNRTYLEKTGRPFDGEIHSEALAQAYACFAPLRAMSNAKAITTHEVLRNILLKTAVIISDRDLRPKNESEVRNAVLEICRYSFTDAMREVGVPKIIKHTKGDIGIPSLRTMVEFKFIDSKAEMKASLDGVYADMKGYNHPDWDTFYGVFYMTQPFYTQDEVEKEFELVNADKTWKPIVVNGAGGRIKPVK</sequence>
<dbReference type="RefSeq" id="WP_130264102.1">
    <property type="nucleotide sequence ID" value="NZ_CP035952.1"/>
</dbReference>
<reference evidence="1 2" key="1">
    <citation type="submission" date="2019-02" db="EMBL/GenBank/DDBJ databases">
        <title>Complete genome sequence of Pseudomonas sp. SNU WT1 isolated from rainbow trout.</title>
        <authorList>
            <person name="Oh W.T."/>
            <person name="Park S.C."/>
        </authorList>
    </citation>
    <scope>NUCLEOTIDE SEQUENCE [LARGE SCALE GENOMIC DNA]</scope>
    <source>
        <strain evidence="1 2">SNU WT1</strain>
    </source>
</reference>
<dbReference type="Proteomes" id="UP000291130">
    <property type="component" value="Chromosome"/>
</dbReference>
<dbReference type="EMBL" id="CP035952">
    <property type="protein sequence ID" value="QBF26232.1"/>
    <property type="molecule type" value="Genomic_DNA"/>
</dbReference>
<keyword evidence="2" id="KW-1185">Reference proteome</keyword>
<evidence type="ECO:0000313" key="2">
    <source>
        <dbReference type="Proteomes" id="UP000291130"/>
    </source>
</evidence>
<proteinExistence type="predicted"/>
<gene>
    <name evidence="1" type="ORF">EXN22_11200</name>
</gene>
<evidence type="ECO:0000313" key="1">
    <source>
        <dbReference type="EMBL" id="QBF26232.1"/>
    </source>
</evidence>
<dbReference type="AlphaFoldDB" id="A0A411MHA3"/>
<dbReference type="OrthoDB" id="8441568at2"/>
<name>A0A411MHA3_9PSED</name>
<organism evidence="1 2">
    <name type="scientific">Pseudomonas tructae</name>
    <dbReference type="NCBI Taxonomy" id="2518644"/>
    <lineage>
        <taxon>Bacteria</taxon>
        <taxon>Pseudomonadati</taxon>
        <taxon>Pseudomonadota</taxon>
        <taxon>Gammaproteobacteria</taxon>
        <taxon>Pseudomonadales</taxon>
        <taxon>Pseudomonadaceae</taxon>
        <taxon>Pseudomonas</taxon>
    </lineage>
</organism>
<dbReference type="KEGG" id="ptk:EXN22_11200"/>
<dbReference type="Pfam" id="PF18742">
    <property type="entry name" value="DpnII-MboI"/>
    <property type="match status" value="1"/>
</dbReference>